<name>A0A0D0CRJ2_9AGAR</name>
<dbReference type="Gene3D" id="2.60.120.260">
    <property type="entry name" value="Galactose-binding domain-like"/>
    <property type="match status" value="1"/>
</dbReference>
<sequence length="192" mass="20555">MVRQFFFSLLLPGVLVALVSLPNFPLVFGEAVNRSIDDTLGDSVTGQRPSYLPTTGVWEDDLCKTCALQPPASSAFAGTYTAATYNPGLKNISITFEFTGTAIYVFFILANAPAPGVTATTAADFLLDGFIAGSFTHSPNASALLFQFNESALAFSKTGLENATHQMVITTAGFGQDIYVNFDYALYTFVIL</sequence>
<dbReference type="HOGENOM" id="CLU_081164_0_1_1"/>
<accession>A0A0D0CRJ2</accession>
<dbReference type="EMBL" id="KN834769">
    <property type="protein sequence ID" value="KIK61852.1"/>
    <property type="molecule type" value="Genomic_DNA"/>
</dbReference>
<gene>
    <name evidence="2" type="ORF">GYMLUDRAFT_165570</name>
</gene>
<dbReference type="AlphaFoldDB" id="A0A0D0CRJ2"/>
<dbReference type="Proteomes" id="UP000053593">
    <property type="component" value="Unassembled WGS sequence"/>
</dbReference>
<dbReference type="OrthoDB" id="2758521at2759"/>
<keyword evidence="3" id="KW-1185">Reference proteome</keyword>
<feature type="signal peptide" evidence="1">
    <location>
        <begin position="1"/>
        <end position="29"/>
    </location>
</feature>
<evidence type="ECO:0000313" key="2">
    <source>
        <dbReference type="EMBL" id="KIK61852.1"/>
    </source>
</evidence>
<protein>
    <submittedName>
        <fullName evidence="2">Uncharacterized protein</fullName>
    </submittedName>
</protein>
<reference evidence="2 3" key="1">
    <citation type="submission" date="2014-04" db="EMBL/GenBank/DDBJ databases">
        <title>Evolutionary Origins and Diversification of the Mycorrhizal Mutualists.</title>
        <authorList>
            <consortium name="DOE Joint Genome Institute"/>
            <consortium name="Mycorrhizal Genomics Consortium"/>
            <person name="Kohler A."/>
            <person name="Kuo A."/>
            <person name="Nagy L.G."/>
            <person name="Floudas D."/>
            <person name="Copeland A."/>
            <person name="Barry K.W."/>
            <person name="Cichocki N."/>
            <person name="Veneault-Fourrey C."/>
            <person name="LaButti K."/>
            <person name="Lindquist E.A."/>
            <person name="Lipzen A."/>
            <person name="Lundell T."/>
            <person name="Morin E."/>
            <person name="Murat C."/>
            <person name="Riley R."/>
            <person name="Ohm R."/>
            <person name="Sun H."/>
            <person name="Tunlid A."/>
            <person name="Henrissat B."/>
            <person name="Grigoriev I.V."/>
            <person name="Hibbett D.S."/>
            <person name="Martin F."/>
        </authorList>
    </citation>
    <scope>NUCLEOTIDE SEQUENCE [LARGE SCALE GENOMIC DNA]</scope>
    <source>
        <strain evidence="2 3">FD-317 M1</strain>
    </source>
</reference>
<feature type="chain" id="PRO_5002208596" evidence="1">
    <location>
        <begin position="30"/>
        <end position="192"/>
    </location>
</feature>
<proteinExistence type="predicted"/>
<evidence type="ECO:0000256" key="1">
    <source>
        <dbReference type="SAM" id="SignalP"/>
    </source>
</evidence>
<keyword evidence="1" id="KW-0732">Signal</keyword>
<evidence type="ECO:0000313" key="3">
    <source>
        <dbReference type="Proteomes" id="UP000053593"/>
    </source>
</evidence>
<organism evidence="2 3">
    <name type="scientific">Collybiopsis luxurians FD-317 M1</name>
    <dbReference type="NCBI Taxonomy" id="944289"/>
    <lineage>
        <taxon>Eukaryota</taxon>
        <taxon>Fungi</taxon>
        <taxon>Dikarya</taxon>
        <taxon>Basidiomycota</taxon>
        <taxon>Agaricomycotina</taxon>
        <taxon>Agaricomycetes</taxon>
        <taxon>Agaricomycetidae</taxon>
        <taxon>Agaricales</taxon>
        <taxon>Marasmiineae</taxon>
        <taxon>Omphalotaceae</taxon>
        <taxon>Collybiopsis</taxon>
        <taxon>Collybiopsis luxurians</taxon>
    </lineage>
</organism>